<sequence length="251" mass="28568">MEMETETKVEMAEVVRAAEELVQAVMGTWDSSHDAFHALRVRKLALSLAAEEGLSSDSMEVVELAALLHDIGNEFLLVNIGKHCVIKVQGFECDAIQIKNRKNGISVEAFLKTHNVNIVTRQQILEIIKHMGFKEEIGSTLEHKHTPEFDVVQDADRLDAIGAIGIARCFTFGGSRNRVLHDPNVQPRTNISKEQYLQTNEKQTTLNHFYEKLLKLKSLMKTKAGQRKAEHRHNYLDEFLLEFSREWEGIC</sequence>
<proteinExistence type="predicted"/>
<reference evidence="2" key="1">
    <citation type="journal article" date="2024" name="Proc. Natl. Acad. Sci. U.S.A.">
        <title>Extraordinary preservation of gene collinearity over three hundred million years revealed in homosporous lycophytes.</title>
        <authorList>
            <person name="Li C."/>
            <person name="Wickell D."/>
            <person name="Kuo L.Y."/>
            <person name="Chen X."/>
            <person name="Nie B."/>
            <person name="Liao X."/>
            <person name="Peng D."/>
            <person name="Ji J."/>
            <person name="Jenkins J."/>
            <person name="Williams M."/>
            <person name="Shu S."/>
            <person name="Plott C."/>
            <person name="Barry K."/>
            <person name="Rajasekar S."/>
            <person name="Grimwood J."/>
            <person name="Han X."/>
            <person name="Sun S."/>
            <person name="Hou Z."/>
            <person name="He W."/>
            <person name="Dai G."/>
            <person name="Sun C."/>
            <person name="Schmutz J."/>
            <person name="Leebens-Mack J.H."/>
            <person name="Li F.W."/>
            <person name="Wang L."/>
        </authorList>
    </citation>
    <scope>NUCLEOTIDE SEQUENCE [LARGE SCALE GENOMIC DNA]</scope>
    <source>
        <strain evidence="2">cv. PW_Plant_1</strain>
    </source>
</reference>
<evidence type="ECO:0000313" key="2">
    <source>
        <dbReference type="Proteomes" id="UP001162992"/>
    </source>
</evidence>
<dbReference type="Proteomes" id="UP001162992">
    <property type="component" value="Chromosome 8"/>
</dbReference>
<accession>A0ACC2D0Q5</accession>
<name>A0ACC2D0Q5_DIPCM</name>
<dbReference type="EMBL" id="CM055099">
    <property type="protein sequence ID" value="KAJ7547685.1"/>
    <property type="molecule type" value="Genomic_DNA"/>
</dbReference>
<gene>
    <name evidence="1" type="ORF">O6H91_08G098700</name>
</gene>
<evidence type="ECO:0000313" key="1">
    <source>
        <dbReference type="EMBL" id="KAJ7547685.1"/>
    </source>
</evidence>
<organism evidence="1 2">
    <name type="scientific">Diphasiastrum complanatum</name>
    <name type="common">Issler's clubmoss</name>
    <name type="synonym">Lycopodium complanatum</name>
    <dbReference type="NCBI Taxonomy" id="34168"/>
    <lineage>
        <taxon>Eukaryota</taxon>
        <taxon>Viridiplantae</taxon>
        <taxon>Streptophyta</taxon>
        <taxon>Embryophyta</taxon>
        <taxon>Tracheophyta</taxon>
        <taxon>Lycopodiopsida</taxon>
        <taxon>Lycopodiales</taxon>
        <taxon>Lycopodiaceae</taxon>
        <taxon>Lycopodioideae</taxon>
        <taxon>Diphasiastrum</taxon>
    </lineage>
</organism>
<comment type="caution">
    <text evidence="1">The sequence shown here is derived from an EMBL/GenBank/DDBJ whole genome shotgun (WGS) entry which is preliminary data.</text>
</comment>
<keyword evidence="2" id="KW-1185">Reference proteome</keyword>
<protein>
    <submittedName>
        <fullName evidence="1">Uncharacterized protein</fullName>
    </submittedName>
</protein>